<dbReference type="InterPro" id="IPR000182">
    <property type="entry name" value="GNAT_dom"/>
</dbReference>
<dbReference type="PANTHER" id="PTHR43072:SF8">
    <property type="entry name" value="ACYLTRANSFERASE FABY-RELATED"/>
    <property type="match status" value="1"/>
</dbReference>
<dbReference type="PANTHER" id="PTHR43072">
    <property type="entry name" value="N-ACETYLTRANSFERASE"/>
    <property type="match status" value="1"/>
</dbReference>
<evidence type="ECO:0000259" key="1">
    <source>
        <dbReference type="PROSITE" id="PS51186"/>
    </source>
</evidence>
<gene>
    <name evidence="2" type="ORF">Ga0061069_105110</name>
</gene>
<reference evidence="3" key="1">
    <citation type="submission" date="2015-08" db="EMBL/GenBank/DDBJ databases">
        <authorList>
            <person name="Varghese N."/>
        </authorList>
    </citation>
    <scope>NUCLEOTIDE SEQUENCE [LARGE SCALE GENOMIC DNA]</scope>
    <source>
        <strain evidence="3">DSM 18181</strain>
    </source>
</reference>
<dbReference type="STRING" id="339866.GCA_001418255_01616"/>
<dbReference type="OrthoDB" id="5459937at2"/>
<evidence type="ECO:0000313" key="3">
    <source>
        <dbReference type="Proteomes" id="UP000183649"/>
    </source>
</evidence>
<dbReference type="CDD" id="cd04301">
    <property type="entry name" value="NAT_SF"/>
    <property type="match status" value="1"/>
</dbReference>
<evidence type="ECO:0000313" key="2">
    <source>
        <dbReference type="EMBL" id="CUA97085.1"/>
    </source>
</evidence>
<protein>
    <submittedName>
        <fullName evidence="2">L-amino acid N-acyltransferase YncA</fullName>
    </submittedName>
</protein>
<sequence>MSEITIRAAAPLDLPSITAIYRHHVLHGTGTFETLAPDEAEMGRRWEEVQARKLPWLVAVGGQGVVGFAYANWFRAREAYRFTVEDSIYISPQTQGQGVGGRLLDALIEACTRGGARQMLAVIGDSANAGSMGVHRSRGFAETGRMPAVGWKFDRWLDVVLMQRALGSGATTDPV</sequence>
<dbReference type="EMBL" id="CYHF01000005">
    <property type="protein sequence ID" value="CUA97085.1"/>
    <property type="molecule type" value="Genomic_DNA"/>
</dbReference>
<dbReference type="AlphaFoldDB" id="A0A0K6I1U9"/>
<keyword evidence="2" id="KW-0808">Transferase</keyword>
<name>A0A0K6I1U9_9BURK</name>
<dbReference type="GO" id="GO:0016747">
    <property type="term" value="F:acyltransferase activity, transferring groups other than amino-acyl groups"/>
    <property type="evidence" value="ECO:0007669"/>
    <property type="project" value="InterPro"/>
</dbReference>
<keyword evidence="3" id="KW-1185">Reference proteome</keyword>
<keyword evidence="2" id="KW-0012">Acyltransferase</keyword>
<proteinExistence type="predicted"/>
<dbReference type="RefSeq" id="WP_055450513.1">
    <property type="nucleotide sequence ID" value="NZ_CYHF01000005.1"/>
</dbReference>
<dbReference type="Proteomes" id="UP000183649">
    <property type="component" value="Unassembled WGS sequence"/>
</dbReference>
<dbReference type="PROSITE" id="PS51186">
    <property type="entry name" value="GNAT"/>
    <property type="match status" value="1"/>
</dbReference>
<dbReference type="InterPro" id="IPR016181">
    <property type="entry name" value="Acyl_CoA_acyltransferase"/>
</dbReference>
<dbReference type="Gene3D" id="3.40.630.30">
    <property type="match status" value="1"/>
</dbReference>
<dbReference type="Pfam" id="PF00583">
    <property type="entry name" value="Acetyltransf_1"/>
    <property type="match status" value="1"/>
</dbReference>
<accession>A0A0K6I1U9</accession>
<organism evidence="2 3">
    <name type="scientific">Thiomonas bhubaneswarensis</name>
    <dbReference type="NCBI Taxonomy" id="339866"/>
    <lineage>
        <taxon>Bacteria</taxon>
        <taxon>Pseudomonadati</taxon>
        <taxon>Pseudomonadota</taxon>
        <taxon>Betaproteobacteria</taxon>
        <taxon>Burkholderiales</taxon>
        <taxon>Thiomonas</taxon>
    </lineage>
</organism>
<dbReference type="SUPFAM" id="SSF55729">
    <property type="entry name" value="Acyl-CoA N-acyltransferases (Nat)"/>
    <property type="match status" value="1"/>
</dbReference>
<feature type="domain" description="N-acetyltransferase" evidence="1">
    <location>
        <begin position="4"/>
        <end position="167"/>
    </location>
</feature>